<protein>
    <submittedName>
        <fullName evidence="1">Uncharacterized protein</fullName>
    </submittedName>
</protein>
<proteinExistence type="predicted"/>
<sequence>MLPSISNSSNEAVHLAYKEVLHVRICRQGRNDRMNASSSVSASANISRLVVDVPGCCRCTPTASEKDFFEEGQQEEFDDLAEGRWPVLIEIEVSSIRARAQWWWFVAERAGGRRSSGVKKNTKMKSEKIPLDLPPQSTKWLKMVSINSQ</sequence>
<comment type="caution">
    <text evidence="1">The sequence shown here is derived from an EMBL/GenBank/DDBJ whole genome shotgun (WGS) entry which is preliminary data.</text>
</comment>
<reference evidence="1" key="1">
    <citation type="submission" date="2020-06" db="EMBL/GenBank/DDBJ databases">
        <authorList>
            <person name="Li T."/>
            <person name="Hu X."/>
            <person name="Zhang T."/>
            <person name="Song X."/>
            <person name="Zhang H."/>
            <person name="Dai N."/>
            <person name="Sheng W."/>
            <person name="Hou X."/>
            <person name="Wei L."/>
        </authorList>
    </citation>
    <scope>NUCLEOTIDE SEQUENCE</scope>
    <source>
        <strain evidence="1">3651</strain>
        <tissue evidence="1">Leaf</tissue>
    </source>
</reference>
<dbReference type="AlphaFoldDB" id="A0AAE1XPV8"/>
<gene>
    <name evidence="1" type="ORF">Salat_2649800</name>
</gene>
<organism evidence="1 2">
    <name type="scientific">Sesamum alatum</name>
    <dbReference type="NCBI Taxonomy" id="300844"/>
    <lineage>
        <taxon>Eukaryota</taxon>
        <taxon>Viridiplantae</taxon>
        <taxon>Streptophyta</taxon>
        <taxon>Embryophyta</taxon>
        <taxon>Tracheophyta</taxon>
        <taxon>Spermatophyta</taxon>
        <taxon>Magnoliopsida</taxon>
        <taxon>eudicotyledons</taxon>
        <taxon>Gunneridae</taxon>
        <taxon>Pentapetalae</taxon>
        <taxon>asterids</taxon>
        <taxon>lamiids</taxon>
        <taxon>Lamiales</taxon>
        <taxon>Pedaliaceae</taxon>
        <taxon>Sesamum</taxon>
    </lineage>
</organism>
<dbReference type="Proteomes" id="UP001293254">
    <property type="component" value="Unassembled WGS sequence"/>
</dbReference>
<reference evidence="1" key="2">
    <citation type="journal article" date="2024" name="Plant">
        <title>Genomic evolution and insights into agronomic trait innovations of Sesamum species.</title>
        <authorList>
            <person name="Miao H."/>
            <person name="Wang L."/>
            <person name="Qu L."/>
            <person name="Liu H."/>
            <person name="Sun Y."/>
            <person name="Le M."/>
            <person name="Wang Q."/>
            <person name="Wei S."/>
            <person name="Zheng Y."/>
            <person name="Lin W."/>
            <person name="Duan Y."/>
            <person name="Cao H."/>
            <person name="Xiong S."/>
            <person name="Wang X."/>
            <person name="Wei L."/>
            <person name="Li C."/>
            <person name="Ma Q."/>
            <person name="Ju M."/>
            <person name="Zhao R."/>
            <person name="Li G."/>
            <person name="Mu C."/>
            <person name="Tian Q."/>
            <person name="Mei H."/>
            <person name="Zhang T."/>
            <person name="Gao T."/>
            <person name="Zhang H."/>
        </authorList>
    </citation>
    <scope>NUCLEOTIDE SEQUENCE</scope>
    <source>
        <strain evidence="1">3651</strain>
    </source>
</reference>
<name>A0AAE1XPV8_9LAMI</name>
<accession>A0AAE1XPV8</accession>
<keyword evidence="2" id="KW-1185">Reference proteome</keyword>
<evidence type="ECO:0000313" key="2">
    <source>
        <dbReference type="Proteomes" id="UP001293254"/>
    </source>
</evidence>
<evidence type="ECO:0000313" key="1">
    <source>
        <dbReference type="EMBL" id="KAK4415424.1"/>
    </source>
</evidence>
<dbReference type="EMBL" id="JACGWO010000011">
    <property type="protein sequence ID" value="KAK4415424.1"/>
    <property type="molecule type" value="Genomic_DNA"/>
</dbReference>